<dbReference type="RefSeq" id="WP_253747519.1">
    <property type="nucleotide sequence ID" value="NZ_BAABKA010000060.1"/>
</dbReference>
<accession>A0A9X2GLH7</accession>
<dbReference type="SUPFAM" id="SSF53474">
    <property type="entry name" value="alpha/beta-Hydrolases"/>
    <property type="match status" value="1"/>
</dbReference>
<evidence type="ECO:0000259" key="2">
    <source>
        <dbReference type="Pfam" id="PF20434"/>
    </source>
</evidence>
<dbReference type="Gene3D" id="3.40.50.1820">
    <property type="entry name" value="alpha/beta hydrolase"/>
    <property type="match status" value="1"/>
</dbReference>
<keyword evidence="1" id="KW-0378">Hydrolase</keyword>
<organism evidence="3 4">
    <name type="scientific">Nonomuraea thailandensis</name>
    <dbReference type="NCBI Taxonomy" id="1188745"/>
    <lineage>
        <taxon>Bacteria</taxon>
        <taxon>Bacillati</taxon>
        <taxon>Actinomycetota</taxon>
        <taxon>Actinomycetes</taxon>
        <taxon>Streptosporangiales</taxon>
        <taxon>Streptosporangiaceae</taxon>
        <taxon>Nonomuraea</taxon>
    </lineage>
</organism>
<dbReference type="AlphaFoldDB" id="A0A9X2GLH7"/>
<proteinExistence type="predicted"/>
<evidence type="ECO:0000313" key="4">
    <source>
        <dbReference type="Proteomes" id="UP001139648"/>
    </source>
</evidence>
<reference evidence="3" key="1">
    <citation type="submission" date="2022-06" db="EMBL/GenBank/DDBJ databases">
        <title>Sequencing the genomes of 1000 actinobacteria strains.</title>
        <authorList>
            <person name="Klenk H.-P."/>
        </authorList>
    </citation>
    <scope>NUCLEOTIDE SEQUENCE</scope>
    <source>
        <strain evidence="3">DSM 46694</strain>
    </source>
</reference>
<feature type="domain" description="BD-FAE-like" evidence="2">
    <location>
        <begin position="52"/>
        <end position="263"/>
    </location>
</feature>
<dbReference type="Proteomes" id="UP001139648">
    <property type="component" value="Unassembled WGS sequence"/>
</dbReference>
<dbReference type="PANTHER" id="PTHR48081:SF13">
    <property type="entry name" value="ALPHA_BETA HYDROLASE"/>
    <property type="match status" value="1"/>
</dbReference>
<dbReference type="PANTHER" id="PTHR48081">
    <property type="entry name" value="AB HYDROLASE SUPERFAMILY PROTEIN C4A8.06C"/>
    <property type="match status" value="1"/>
</dbReference>
<dbReference type="InterPro" id="IPR050300">
    <property type="entry name" value="GDXG_lipolytic_enzyme"/>
</dbReference>
<keyword evidence="4" id="KW-1185">Reference proteome</keyword>
<name>A0A9X2GLH7_9ACTN</name>
<sequence>MSAALSLPPDMDTRPMALPELVQVPPVTLLKGVRSHLNLQYAAPPGFRPLVLDLHIPDDGDGSPRPAVVYAHGGGFFTGTKSMGPWRFLLDAGYAVASIDYRLSGECRFPGPVHDAAAAVRWVRANAAAYGLDPGRIAGFGSSAGGYLLNAVALASGDAGLVGALGPTPEVSCALAAVVDHYAPTDFLHIDEDAPDDVIELSNAPGTSASRLFGFIPAEHPEQAEVSTLSRYTSPGSPPFLIAHGDADRRVGIGQSRRLHTALTEAGADAELIVVPGADHGGPEFDERPLHDATLAFLRRVLGGS</sequence>
<dbReference type="GO" id="GO:0016787">
    <property type="term" value="F:hydrolase activity"/>
    <property type="evidence" value="ECO:0007669"/>
    <property type="project" value="UniProtKB-KW"/>
</dbReference>
<evidence type="ECO:0000313" key="3">
    <source>
        <dbReference type="EMBL" id="MCP2360000.1"/>
    </source>
</evidence>
<comment type="caution">
    <text evidence="3">The sequence shown here is derived from an EMBL/GenBank/DDBJ whole genome shotgun (WGS) entry which is preliminary data.</text>
</comment>
<gene>
    <name evidence="3" type="ORF">HD597_007020</name>
</gene>
<protein>
    <submittedName>
        <fullName evidence="3">Acetyl esterase/lipase</fullName>
    </submittedName>
</protein>
<dbReference type="Pfam" id="PF20434">
    <property type="entry name" value="BD-FAE"/>
    <property type="match status" value="1"/>
</dbReference>
<evidence type="ECO:0000256" key="1">
    <source>
        <dbReference type="ARBA" id="ARBA00022801"/>
    </source>
</evidence>
<dbReference type="EMBL" id="JAMZEB010000002">
    <property type="protein sequence ID" value="MCP2360000.1"/>
    <property type="molecule type" value="Genomic_DNA"/>
</dbReference>
<dbReference type="InterPro" id="IPR029058">
    <property type="entry name" value="AB_hydrolase_fold"/>
</dbReference>
<dbReference type="InterPro" id="IPR049492">
    <property type="entry name" value="BD-FAE-like_dom"/>
</dbReference>